<feature type="region of interest" description="Disordered" evidence="4">
    <location>
        <begin position="109"/>
        <end position="137"/>
    </location>
</feature>
<geneLocation type="plasmid" evidence="5 6">
    <name>Cy782203</name>
</geneLocation>
<dbReference type="Pfam" id="PF00436">
    <property type="entry name" value="SSB"/>
    <property type="match status" value="1"/>
</dbReference>
<dbReference type="HOGENOM" id="CLU_078758_6_0_3"/>
<dbReference type="InterPro" id="IPR012340">
    <property type="entry name" value="NA-bd_OB-fold"/>
</dbReference>
<dbReference type="AlphaFoldDB" id="E0UNQ0"/>
<dbReference type="Gene3D" id="2.40.50.140">
    <property type="entry name" value="Nucleic acid-binding proteins"/>
    <property type="match status" value="1"/>
</dbReference>
<dbReference type="GO" id="GO:0006260">
    <property type="term" value="P:DNA replication"/>
    <property type="evidence" value="ECO:0007669"/>
    <property type="project" value="InterPro"/>
</dbReference>
<dbReference type="NCBIfam" id="TIGR00621">
    <property type="entry name" value="ssb"/>
    <property type="match status" value="1"/>
</dbReference>
<proteinExistence type="inferred from homology"/>
<dbReference type="SUPFAM" id="SSF50249">
    <property type="entry name" value="Nucleic acid-binding proteins"/>
    <property type="match status" value="1"/>
</dbReference>
<dbReference type="GO" id="GO:0003697">
    <property type="term" value="F:single-stranded DNA binding"/>
    <property type="evidence" value="ECO:0007669"/>
    <property type="project" value="UniProtKB-UniRule"/>
</dbReference>
<dbReference type="PANTHER" id="PTHR10302">
    <property type="entry name" value="SINGLE-STRANDED DNA-BINDING PROTEIN"/>
    <property type="match status" value="1"/>
</dbReference>
<evidence type="ECO:0000313" key="6">
    <source>
        <dbReference type="Proteomes" id="UP000008206"/>
    </source>
</evidence>
<dbReference type="Proteomes" id="UP000008206">
    <property type="component" value="Plasmid Cy782203"/>
</dbReference>
<dbReference type="EMBL" id="CP002201">
    <property type="protein sequence ID" value="ADN18580.1"/>
    <property type="molecule type" value="Genomic_DNA"/>
</dbReference>
<sequence>MTTSINFISLVGRASKDPEIKYFHSGACVTKLDIAVKRGKDDEPDWFSLEFWDKTAEVAANYVRKGGLIGVQGEVIINCWNDEQGNYRYKPVVRVNNLELLAGAKNDTPVAPPNNANSNIPIPTPVKTKAKVNPNNN</sequence>
<dbReference type="HAMAP" id="MF_00984">
    <property type="entry name" value="SSB"/>
    <property type="match status" value="1"/>
</dbReference>
<name>E0UNQ0_GLOV7</name>
<organism evidence="5 6">
    <name type="scientific">Gloeothece verrucosa (strain PCC 7822)</name>
    <name type="common">Cyanothece sp. (strain PCC 7822)</name>
    <dbReference type="NCBI Taxonomy" id="497965"/>
    <lineage>
        <taxon>Bacteria</taxon>
        <taxon>Bacillati</taxon>
        <taxon>Cyanobacteriota</taxon>
        <taxon>Cyanophyceae</taxon>
        <taxon>Oscillatoriophycideae</taxon>
        <taxon>Chroococcales</taxon>
        <taxon>Aphanothecaceae</taxon>
        <taxon>Gloeothece</taxon>
        <taxon>Gloeothece verrucosa</taxon>
    </lineage>
</organism>
<evidence type="ECO:0000256" key="3">
    <source>
        <dbReference type="RuleBase" id="RU000524"/>
    </source>
</evidence>
<dbReference type="KEGG" id="cyj:Cyan7822_6942"/>
<dbReference type="CDD" id="cd04496">
    <property type="entry name" value="SSB_OBF"/>
    <property type="match status" value="1"/>
</dbReference>
<dbReference type="PROSITE" id="PS50935">
    <property type="entry name" value="SSB"/>
    <property type="match status" value="1"/>
</dbReference>
<dbReference type="GO" id="GO:0009295">
    <property type="term" value="C:nucleoid"/>
    <property type="evidence" value="ECO:0007669"/>
    <property type="project" value="TreeGrafter"/>
</dbReference>
<comment type="caution">
    <text evidence="2">Lacks conserved residue(s) required for the propagation of feature annotation.</text>
</comment>
<protein>
    <recommendedName>
        <fullName evidence="2 3">Single-stranded DNA-binding protein</fullName>
        <shortName evidence="2">SSB</shortName>
    </recommendedName>
</protein>
<keyword evidence="1 2" id="KW-0238">DNA-binding</keyword>
<dbReference type="OrthoDB" id="9809878at2"/>
<evidence type="ECO:0000313" key="5">
    <source>
        <dbReference type="EMBL" id="ADN18580.1"/>
    </source>
</evidence>
<evidence type="ECO:0000256" key="4">
    <source>
        <dbReference type="SAM" id="MobiDB-lite"/>
    </source>
</evidence>
<accession>E0UNQ0</accession>
<gene>
    <name evidence="5" type="ordered locus">Cyan7822_6942</name>
</gene>
<evidence type="ECO:0000256" key="1">
    <source>
        <dbReference type="ARBA" id="ARBA00023125"/>
    </source>
</evidence>
<evidence type="ECO:0000256" key="2">
    <source>
        <dbReference type="HAMAP-Rule" id="MF_00984"/>
    </source>
</evidence>
<keyword evidence="5" id="KW-0614">Plasmid</keyword>
<reference evidence="6" key="1">
    <citation type="journal article" date="2011" name="MBio">
        <title>Novel metabolic attributes of the genus Cyanothece, comprising a group of unicellular nitrogen-fixing Cyanobacteria.</title>
        <authorList>
            <person name="Bandyopadhyay A."/>
            <person name="Elvitigala T."/>
            <person name="Welsh E."/>
            <person name="Stockel J."/>
            <person name="Liberton M."/>
            <person name="Min H."/>
            <person name="Sherman L.A."/>
            <person name="Pakrasi H.B."/>
        </authorList>
    </citation>
    <scope>NUCLEOTIDE SEQUENCE [LARGE SCALE GENOMIC DNA]</scope>
    <source>
        <strain evidence="6">PCC 7822</strain>
        <plasmid evidence="6">Cy782203</plasmid>
    </source>
</reference>
<dbReference type="RefSeq" id="WP_013325703.1">
    <property type="nucleotide sequence ID" value="NC_014502.1"/>
</dbReference>
<dbReference type="PANTHER" id="PTHR10302:SF0">
    <property type="entry name" value="SINGLE-STRANDED DNA-BINDING PROTEIN, MITOCHONDRIAL"/>
    <property type="match status" value="1"/>
</dbReference>
<comment type="subunit">
    <text evidence="2">Homotetramer.</text>
</comment>
<keyword evidence="6" id="KW-1185">Reference proteome</keyword>
<dbReference type="InterPro" id="IPR011344">
    <property type="entry name" value="ssDNA-bd"/>
</dbReference>
<dbReference type="InterPro" id="IPR000424">
    <property type="entry name" value="Primosome_PriB/ssb"/>
</dbReference>